<evidence type="ECO:0000256" key="12">
    <source>
        <dbReference type="SAM" id="MobiDB-lite"/>
    </source>
</evidence>
<dbReference type="Gene3D" id="2.60.120.290">
    <property type="entry name" value="Spermadhesin, CUB domain"/>
    <property type="match status" value="1"/>
</dbReference>
<dbReference type="SUPFAM" id="SSF49854">
    <property type="entry name" value="Spermadhesin, CUB domain"/>
    <property type="match status" value="1"/>
</dbReference>
<dbReference type="PANTHER" id="PTHR46806">
    <property type="entry name" value="F5/8 TYPE C DOMAIN-CONTAINING PROTEIN"/>
    <property type="match status" value="1"/>
</dbReference>
<keyword evidence="19" id="KW-1185">Reference proteome</keyword>
<evidence type="ECO:0000256" key="8">
    <source>
        <dbReference type="ARBA" id="ARBA00023180"/>
    </source>
</evidence>
<feature type="transmembrane region" description="Helical" evidence="13">
    <location>
        <begin position="482"/>
        <end position="507"/>
    </location>
</feature>
<proteinExistence type="predicted"/>
<evidence type="ECO:0000313" key="18">
    <source>
        <dbReference type="Ensembl" id="ENSCRFP00000006400.1"/>
    </source>
</evidence>
<feature type="domain" description="CUB" evidence="15">
    <location>
        <begin position="42"/>
        <end position="157"/>
    </location>
</feature>
<name>A0A8C3QHV9_9PASS</name>
<evidence type="ECO:0000256" key="1">
    <source>
        <dbReference type="ARBA" id="ARBA00004479"/>
    </source>
</evidence>
<dbReference type="SUPFAM" id="SSF49785">
    <property type="entry name" value="Galactose-binding domain-like"/>
    <property type="match status" value="1"/>
</dbReference>
<evidence type="ECO:0000256" key="11">
    <source>
        <dbReference type="PROSITE-ProRule" id="PRU00059"/>
    </source>
</evidence>
<comment type="subcellular location">
    <subcellularLocation>
        <location evidence="1">Membrane</location>
        <topology evidence="1">Single-pass type I membrane protein</topology>
    </subcellularLocation>
</comment>
<feature type="chain" id="PRO_5034529118" description="Discoidin, CUB and LCCL domain-containing protein 2" evidence="14">
    <location>
        <begin position="37"/>
        <end position="721"/>
    </location>
</feature>
<evidence type="ECO:0000259" key="16">
    <source>
        <dbReference type="PROSITE" id="PS50022"/>
    </source>
</evidence>
<feature type="signal peptide" evidence="14">
    <location>
        <begin position="1"/>
        <end position="36"/>
    </location>
</feature>
<dbReference type="PROSITE" id="PS50022">
    <property type="entry name" value="FA58C_3"/>
    <property type="match status" value="1"/>
</dbReference>
<dbReference type="InterPro" id="IPR036609">
    <property type="entry name" value="LCCL_sf"/>
</dbReference>
<dbReference type="SMART" id="SM00042">
    <property type="entry name" value="CUB"/>
    <property type="match status" value="1"/>
</dbReference>
<keyword evidence="7 11" id="KW-1015">Disulfide bond</keyword>
<keyword evidence="6 13" id="KW-0472">Membrane</keyword>
<dbReference type="CDD" id="cd00057">
    <property type="entry name" value="FA58C"/>
    <property type="match status" value="1"/>
</dbReference>
<dbReference type="InterPro" id="IPR008979">
    <property type="entry name" value="Galactose-bd-like_sf"/>
</dbReference>
<protein>
    <recommendedName>
        <fullName evidence="9">Discoidin, CUB and LCCL domain-containing protein 2</fullName>
    </recommendedName>
    <alternativeName>
        <fullName evidence="10">Endothelial and smooth muscle cell-derived neuropilin-like protein</fullName>
    </alternativeName>
</protein>
<dbReference type="Pfam" id="PF00754">
    <property type="entry name" value="F5_F8_type_C"/>
    <property type="match status" value="1"/>
</dbReference>
<dbReference type="FunFam" id="2.170.130.20:FF:000002">
    <property type="entry name" value="Discoidin, CUB and LCCL domain-containing protein 2"/>
    <property type="match status" value="1"/>
</dbReference>
<feature type="disulfide bond" evidence="11">
    <location>
        <begin position="42"/>
        <end position="69"/>
    </location>
</feature>
<dbReference type="Ensembl" id="ENSCRFT00000006632.1">
    <property type="protein sequence ID" value="ENSCRFP00000006400.1"/>
    <property type="gene ID" value="ENSCRFG00000005114.1"/>
</dbReference>
<dbReference type="PANTHER" id="PTHR46806:SF3">
    <property type="entry name" value="DISCOIDIN, CUB AND LCCL DOMAIN-CONTAINING PROTEIN 2"/>
    <property type="match status" value="1"/>
</dbReference>
<organism evidence="18 19">
    <name type="scientific">Cyanoderma ruficeps</name>
    <name type="common">rufous-capped babbler</name>
    <dbReference type="NCBI Taxonomy" id="181631"/>
    <lineage>
        <taxon>Eukaryota</taxon>
        <taxon>Metazoa</taxon>
        <taxon>Chordata</taxon>
        <taxon>Craniata</taxon>
        <taxon>Vertebrata</taxon>
        <taxon>Euteleostomi</taxon>
        <taxon>Archelosauria</taxon>
        <taxon>Archosauria</taxon>
        <taxon>Dinosauria</taxon>
        <taxon>Saurischia</taxon>
        <taxon>Theropoda</taxon>
        <taxon>Coelurosauria</taxon>
        <taxon>Aves</taxon>
        <taxon>Neognathae</taxon>
        <taxon>Neoaves</taxon>
        <taxon>Telluraves</taxon>
        <taxon>Australaves</taxon>
        <taxon>Passeriformes</taxon>
        <taxon>Sylvioidea</taxon>
        <taxon>Timaliidae</taxon>
        <taxon>Cyanoderma</taxon>
    </lineage>
</organism>
<dbReference type="Gene3D" id="2.170.130.20">
    <property type="entry name" value="LCCL-like domain"/>
    <property type="match status" value="1"/>
</dbReference>
<dbReference type="AlphaFoldDB" id="A0A8C3QHV9"/>
<dbReference type="CDD" id="cd00041">
    <property type="entry name" value="CUB"/>
    <property type="match status" value="1"/>
</dbReference>
<feature type="domain" description="F5/8 type C" evidence="16">
    <location>
        <begin position="262"/>
        <end position="419"/>
    </location>
</feature>
<evidence type="ECO:0000256" key="4">
    <source>
        <dbReference type="ARBA" id="ARBA00022729"/>
    </source>
</evidence>
<evidence type="ECO:0000256" key="2">
    <source>
        <dbReference type="ARBA" id="ARBA00022553"/>
    </source>
</evidence>
<dbReference type="PROSITE" id="PS01180">
    <property type="entry name" value="CUB"/>
    <property type="match status" value="1"/>
</dbReference>
<evidence type="ECO:0000259" key="15">
    <source>
        <dbReference type="PROSITE" id="PS01180"/>
    </source>
</evidence>
<dbReference type="Pfam" id="PF00431">
    <property type="entry name" value="CUB"/>
    <property type="match status" value="1"/>
</dbReference>
<accession>A0A8C3QHV9</accession>
<evidence type="ECO:0000256" key="10">
    <source>
        <dbReference type="ARBA" id="ARBA00075409"/>
    </source>
</evidence>
<sequence>MVRPGRPLPAGTRRAASLLRPSLLLILLLLLRSTEAQKGDGCGHTVLGPESGTLASINYPRTSPNSTVCEWEIRVKPGQRVQLKFGDFDVDDSDSCHSSYLRVHNGIGPNRTEIGKYCGFGFQMDGLITSRSNEVTVQFMSGIHTSGRGFLAAYSTTDKSDLITCLDNASHFSEPEFNKYCPAGCVIPFADISGTIPHGYRDSSSLCMAGVHAGVVSNTLGGQINVVISKGIPYYEGSLANNVTSKVGPLSTSLFTFKTSGCYGTLGMESGVIPDSHITSSSILEWPNQTGQVNIWKPENARLKRIGPPWAAFISDEHQWLQIDLNKEKKITGIITTGSTLAEHYYYVSAYRILYSDDAQKWTVYREPGTGKDKIFQGNTELYQEVRNNFIPPIIARFFRINPLKWHQKIAMKVELLGCQFSLGRAPKITLPPPPQNKNDEKNADFMDGSIHSVKTSLQTDKTTFTPEIKNTTVTPSVTKDVALAAVLVPVLVMVFTTLILVLVCAWHWRNRKKKTEGTYDLPYWDRAGWWKGMKQFFPTKSAEHEETPVRYSSSEISHLRPREVPTMLQTESAEYAQPLVGGIVGTLHQRSTFKPEEGKEASYADLDPYNSPIQEVYHAYAEPLPVTGPEYATPIIMDMSSHPSTPLGAPSISTFKAAGNQAPPLVGTCNKLLSRTDSASSAQALYDIPKGQPGPGSADQLVYQVPQSVAHPTVSKDEQS</sequence>
<dbReference type="SMART" id="SM00603">
    <property type="entry name" value="LCCL"/>
    <property type="match status" value="1"/>
</dbReference>
<dbReference type="PROSITE" id="PS01285">
    <property type="entry name" value="FA58C_1"/>
    <property type="match status" value="1"/>
</dbReference>
<dbReference type="GO" id="GO:0038023">
    <property type="term" value="F:signaling receptor activity"/>
    <property type="evidence" value="ECO:0007669"/>
    <property type="project" value="TreeGrafter"/>
</dbReference>
<keyword evidence="4 14" id="KW-0732">Signal</keyword>
<evidence type="ECO:0000256" key="6">
    <source>
        <dbReference type="ARBA" id="ARBA00023136"/>
    </source>
</evidence>
<evidence type="ECO:0000313" key="19">
    <source>
        <dbReference type="Proteomes" id="UP000694396"/>
    </source>
</evidence>
<reference evidence="18" key="1">
    <citation type="submission" date="2025-08" db="UniProtKB">
        <authorList>
            <consortium name="Ensembl"/>
        </authorList>
    </citation>
    <scope>IDENTIFICATION</scope>
</reference>
<evidence type="ECO:0000256" key="13">
    <source>
        <dbReference type="SAM" id="Phobius"/>
    </source>
</evidence>
<evidence type="ECO:0000256" key="3">
    <source>
        <dbReference type="ARBA" id="ARBA00022692"/>
    </source>
</evidence>
<dbReference type="InterPro" id="IPR000421">
    <property type="entry name" value="FA58C"/>
</dbReference>
<dbReference type="InterPro" id="IPR000859">
    <property type="entry name" value="CUB_dom"/>
</dbReference>
<evidence type="ECO:0000256" key="14">
    <source>
        <dbReference type="SAM" id="SignalP"/>
    </source>
</evidence>
<keyword evidence="3 13" id="KW-0812">Transmembrane</keyword>
<dbReference type="PROSITE" id="PS50820">
    <property type="entry name" value="LCCL"/>
    <property type="match status" value="1"/>
</dbReference>
<evidence type="ECO:0000256" key="7">
    <source>
        <dbReference type="ARBA" id="ARBA00023157"/>
    </source>
</evidence>
<dbReference type="GO" id="GO:0042060">
    <property type="term" value="P:wound healing"/>
    <property type="evidence" value="ECO:0007669"/>
    <property type="project" value="TreeGrafter"/>
</dbReference>
<dbReference type="GO" id="GO:0005886">
    <property type="term" value="C:plasma membrane"/>
    <property type="evidence" value="ECO:0007669"/>
    <property type="project" value="TreeGrafter"/>
</dbReference>
<dbReference type="InterPro" id="IPR004043">
    <property type="entry name" value="LCCL"/>
</dbReference>
<dbReference type="FunFam" id="2.60.120.260:FF:000002">
    <property type="entry name" value="Coagulation factor VIII"/>
    <property type="match status" value="1"/>
</dbReference>
<feature type="region of interest" description="Disordered" evidence="12">
    <location>
        <begin position="685"/>
        <end position="721"/>
    </location>
</feature>
<dbReference type="SMART" id="SM00231">
    <property type="entry name" value="FA58C"/>
    <property type="match status" value="1"/>
</dbReference>
<evidence type="ECO:0000256" key="5">
    <source>
        <dbReference type="ARBA" id="ARBA00022989"/>
    </source>
</evidence>
<reference evidence="18" key="2">
    <citation type="submission" date="2025-09" db="UniProtKB">
        <authorList>
            <consortium name="Ensembl"/>
        </authorList>
    </citation>
    <scope>IDENTIFICATION</scope>
</reference>
<dbReference type="InterPro" id="IPR035914">
    <property type="entry name" value="Sperma_CUB_dom_sf"/>
</dbReference>
<feature type="domain" description="LCCL" evidence="17">
    <location>
        <begin position="159"/>
        <end position="255"/>
    </location>
</feature>
<dbReference type="Gene3D" id="2.60.120.260">
    <property type="entry name" value="Galactose-binding domain-like"/>
    <property type="match status" value="1"/>
</dbReference>
<dbReference type="Pfam" id="PF03815">
    <property type="entry name" value="LCCL"/>
    <property type="match status" value="1"/>
</dbReference>
<keyword evidence="5 13" id="KW-1133">Transmembrane helix</keyword>
<keyword evidence="8" id="KW-0325">Glycoprotein</keyword>
<dbReference type="SUPFAM" id="SSF69848">
    <property type="entry name" value="LCCL domain"/>
    <property type="match status" value="1"/>
</dbReference>
<evidence type="ECO:0000259" key="17">
    <source>
        <dbReference type="PROSITE" id="PS50820"/>
    </source>
</evidence>
<evidence type="ECO:0000256" key="9">
    <source>
        <dbReference type="ARBA" id="ARBA00072189"/>
    </source>
</evidence>
<comment type="caution">
    <text evidence="11">Lacks conserved residue(s) required for the propagation of feature annotation.</text>
</comment>
<dbReference type="Proteomes" id="UP000694396">
    <property type="component" value="Unplaced"/>
</dbReference>
<dbReference type="FunFam" id="2.60.120.290:FF:000035">
    <property type="entry name" value="Discoidin, CUB and LCCL domain-containing protein 2"/>
    <property type="match status" value="1"/>
</dbReference>
<dbReference type="InterPro" id="IPR050633">
    <property type="entry name" value="Neuropilin_MCO_CoagFactor"/>
</dbReference>
<keyword evidence="2" id="KW-0597">Phosphoprotein</keyword>